<evidence type="ECO:0000259" key="7">
    <source>
        <dbReference type="PROSITE" id="PS50011"/>
    </source>
</evidence>
<evidence type="ECO:0000256" key="4">
    <source>
        <dbReference type="ARBA" id="ARBA00022741"/>
    </source>
</evidence>
<comment type="caution">
    <text evidence="8">The sequence shown here is derived from an EMBL/GenBank/DDBJ whole genome shotgun (WGS) entry which is preliminary data.</text>
</comment>
<keyword evidence="6" id="KW-0067">ATP-binding</keyword>
<evidence type="ECO:0000256" key="1">
    <source>
        <dbReference type="ARBA" id="ARBA00012513"/>
    </source>
</evidence>
<evidence type="ECO:0000313" key="9">
    <source>
        <dbReference type="Proteomes" id="UP001177744"/>
    </source>
</evidence>
<dbReference type="EC" id="2.7.11.1" evidence="1"/>
<dbReference type="GO" id="GO:0000226">
    <property type="term" value="P:microtubule cytoskeleton organization"/>
    <property type="evidence" value="ECO:0007669"/>
    <property type="project" value="TreeGrafter"/>
</dbReference>
<feature type="domain" description="Protein kinase" evidence="7">
    <location>
        <begin position="1"/>
        <end position="117"/>
    </location>
</feature>
<name>A0AA40HJU7_CNENI</name>
<evidence type="ECO:0000256" key="6">
    <source>
        <dbReference type="ARBA" id="ARBA00022840"/>
    </source>
</evidence>
<reference evidence="8" key="1">
    <citation type="submission" date="2023-06" db="EMBL/GenBank/DDBJ databases">
        <title>Reference genome for the Northern bat (Eptesicus nilssonii), a most northern bat species.</title>
        <authorList>
            <person name="Laine V.N."/>
            <person name="Pulliainen A.T."/>
            <person name="Lilley T.M."/>
        </authorList>
    </citation>
    <scope>NUCLEOTIDE SEQUENCE</scope>
    <source>
        <strain evidence="8">BLF_Eptnil</strain>
        <tissue evidence="8">Kidney</tissue>
    </source>
</reference>
<sequence>MHEGIQSPEYSQVIRGDWHQEKIMLFMEHLSGGNISGYLEDHYRMTEEEARSIFHQLVSPVQHSQQGDMVHRDIRQRTCSLMLIGTIKIVDQEPRSGITFSKTVLERVAKGGLGRQF</sequence>
<dbReference type="GO" id="GO:0005524">
    <property type="term" value="F:ATP binding"/>
    <property type="evidence" value="ECO:0007669"/>
    <property type="project" value="UniProtKB-KW"/>
</dbReference>
<dbReference type="EMBL" id="JAULJE010000019">
    <property type="protein sequence ID" value="KAK1331986.1"/>
    <property type="molecule type" value="Genomic_DNA"/>
</dbReference>
<organism evidence="8 9">
    <name type="scientific">Cnephaeus nilssonii</name>
    <name type="common">Northern bat</name>
    <name type="synonym">Eptesicus nilssonii</name>
    <dbReference type="NCBI Taxonomy" id="3371016"/>
    <lineage>
        <taxon>Eukaryota</taxon>
        <taxon>Metazoa</taxon>
        <taxon>Chordata</taxon>
        <taxon>Craniata</taxon>
        <taxon>Vertebrata</taxon>
        <taxon>Euteleostomi</taxon>
        <taxon>Mammalia</taxon>
        <taxon>Eutheria</taxon>
        <taxon>Laurasiatheria</taxon>
        <taxon>Chiroptera</taxon>
        <taxon>Yangochiroptera</taxon>
        <taxon>Vespertilionidae</taxon>
        <taxon>Cnephaeus</taxon>
    </lineage>
</organism>
<gene>
    <name evidence="8" type="ORF">QTO34_007663</name>
</gene>
<protein>
    <recommendedName>
        <fullName evidence="1">non-specific serine/threonine protein kinase</fullName>
        <ecNumber evidence="1">2.7.11.1</ecNumber>
    </recommendedName>
</protein>
<dbReference type="InterPro" id="IPR001245">
    <property type="entry name" value="Ser-Thr/Tyr_kinase_cat_dom"/>
</dbReference>
<dbReference type="InterPro" id="IPR000719">
    <property type="entry name" value="Prot_kinase_dom"/>
</dbReference>
<evidence type="ECO:0000313" key="8">
    <source>
        <dbReference type="EMBL" id="KAK1331986.1"/>
    </source>
</evidence>
<dbReference type="GO" id="GO:0035556">
    <property type="term" value="P:intracellular signal transduction"/>
    <property type="evidence" value="ECO:0007669"/>
    <property type="project" value="TreeGrafter"/>
</dbReference>
<dbReference type="PANTHER" id="PTHR24346:SF82">
    <property type="entry name" value="KP78A-RELATED"/>
    <property type="match status" value="1"/>
</dbReference>
<keyword evidence="4" id="KW-0547">Nucleotide-binding</keyword>
<dbReference type="GO" id="GO:0050321">
    <property type="term" value="F:tau-protein kinase activity"/>
    <property type="evidence" value="ECO:0007669"/>
    <property type="project" value="TreeGrafter"/>
</dbReference>
<keyword evidence="3" id="KW-0808">Transferase</keyword>
<dbReference type="GO" id="GO:0005737">
    <property type="term" value="C:cytoplasm"/>
    <property type="evidence" value="ECO:0007669"/>
    <property type="project" value="TreeGrafter"/>
</dbReference>
<dbReference type="PANTHER" id="PTHR24346">
    <property type="entry name" value="MAP/MICROTUBULE AFFINITY-REGULATING KINASE"/>
    <property type="match status" value="1"/>
</dbReference>
<evidence type="ECO:0000256" key="5">
    <source>
        <dbReference type="ARBA" id="ARBA00022777"/>
    </source>
</evidence>
<keyword evidence="5" id="KW-0418">Kinase</keyword>
<dbReference type="Proteomes" id="UP001177744">
    <property type="component" value="Unassembled WGS sequence"/>
</dbReference>
<accession>A0AA40HJU7</accession>
<proteinExistence type="predicted"/>
<evidence type="ECO:0000256" key="3">
    <source>
        <dbReference type="ARBA" id="ARBA00022679"/>
    </source>
</evidence>
<dbReference type="Pfam" id="PF07714">
    <property type="entry name" value="PK_Tyr_Ser-Thr"/>
    <property type="match status" value="1"/>
</dbReference>
<dbReference type="InterPro" id="IPR011009">
    <property type="entry name" value="Kinase-like_dom_sf"/>
</dbReference>
<keyword evidence="9" id="KW-1185">Reference proteome</keyword>
<dbReference type="PROSITE" id="PS50011">
    <property type="entry name" value="PROTEIN_KINASE_DOM"/>
    <property type="match status" value="1"/>
</dbReference>
<keyword evidence="2" id="KW-0723">Serine/threonine-protein kinase</keyword>
<dbReference type="Gene3D" id="1.10.510.10">
    <property type="entry name" value="Transferase(Phosphotransferase) domain 1"/>
    <property type="match status" value="1"/>
</dbReference>
<evidence type="ECO:0000256" key="2">
    <source>
        <dbReference type="ARBA" id="ARBA00022527"/>
    </source>
</evidence>
<dbReference type="AlphaFoldDB" id="A0AA40HJU7"/>
<dbReference type="SUPFAM" id="SSF56112">
    <property type="entry name" value="Protein kinase-like (PK-like)"/>
    <property type="match status" value="1"/>
</dbReference>